<dbReference type="InterPro" id="IPR053167">
    <property type="entry name" value="Spore_coat_component"/>
</dbReference>
<proteinExistence type="predicted"/>
<dbReference type="Pfam" id="PF05229">
    <property type="entry name" value="SCPU"/>
    <property type="match status" value="2"/>
</dbReference>
<dbReference type="InterPro" id="IPR007893">
    <property type="entry name" value="Spore_coat_U/FanG"/>
</dbReference>
<dbReference type="PANTHER" id="PTHR37089">
    <property type="entry name" value="PROTEIN U-RELATED"/>
    <property type="match status" value="1"/>
</dbReference>
<keyword evidence="1" id="KW-0732">Signal</keyword>
<dbReference type="EMBL" id="RYYV01000004">
    <property type="protein sequence ID" value="RUL77557.1"/>
    <property type="molecule type" value="Genomic_DNA"/>
</dbReference>
<sequence length="322" mass="32471">MNRRNGWHLLLAALLLLIGQMAHAQTCSAAITTINFGNVNPINGAAVSASGSITVTCNWTLVSLSPNAQACLNLNATTPLSMTNGGNALQYGLYQDAADSVAWGSISAGTSPISVTLAKPLIGTSANQTVSFYGLITANQPLVPTVSDSSTVYSQAFSGAQTALDYAYYLLTPPGCAAISTPATAFPFTVSATVVNDCLINASNLSFGTTGLLSSGINATTSISVTCTNNDAYRIALNGGGSGNVSARSMAQQGGGGGAVSYQLYLDAAHGTPWGDGTAGTSMYTSTGTGNAQTATVYGLVPAQTTPAPGNYSDTVTATVAF</sequence>
<feature type="domain" description="Spore coat protein U/FanG" evidence="2">
    <location>
        <begin position="186"/>
        <end position="319"/>
    </location>
</feature>
<dbReference type="PANTHER" id="PTHR37089:SF4">
    <property type="entry name" value="EXPORTED PROTEIN"/>
    <property type="match status" value="1"/>
</dbReference>
<protein>
    <recommendedName>
        <fullName evidence="2">Spore coat protein U/FanG domain-containing protein</fullName>
    </recommendedName>
</protein>
<feature type="signal peptide" evidence="1">
    <location>
        <begin position="1"/>
        <end position="24"/>
    </location>
</feature>
<dbReference type="RefSeq" id="WP_126683952.1">
    <property type="nucleotide sequence ID" value="NZ_RYYV01000004.1"/>
</dbReference>
<evidence type="ECO:0000259" key="2">
    <source>
        <dbReference type="Pfam" id="PF05229"/>
    </source>
</evidence>
<dbReference type="SMART" id="SM00972">
    <property type="entry name" value="SCPU"/>
    <property type="match status" value="2"/>
</dbReference>
<comment type="caution">
    <text evidence="3">The sequence shown here is derived from an EMBL/GenBank/DDBJ whole genome shotgun (WGS) entry which is preliminary data.</text>
</comment>
<feature type="chain" id="PRO_5019444394" description="Spore coat protein U/FanG domain-containing protein" evidence="1">
    <location>
        <begin position="25"/>
        <end position="322"/>
    </location>
</feature>
<accession>A0A432M7U2</accession>
<evidence type="ECO:0000256" key="1">
    <source>
        <dbReference type="SAM" id="SignalP"/>
    </source>
</evidence>
<evidence type="ECO:0000313" key="4">
    <source>
        <dbReference type="Proteomes" id="UP000274358"/>
    </source>
</evidence>
<evidence type="ECO:0000313" key="3">
    <source>
        <dbReference type="EMBL" id="RUL77557.1"/>
    </source>
</evidence>
<name>A0A432M7U2_9GAMM</name>
<reference evidence="3 4" key="1">
    <citation type="submission" date="2018-12" db="EMBL/GenBank/DDBJ databases">
        <title>Dyella dinghuensis sp. nov. DHOA06 and Dyella choica sp. nov. 4M-K27, isolated from forest soil.</title>
        <authorList>
            <person name="Qiu L.-H."/>
            <person name="Gao Z.-H."/>
        </authorList>
    </citation>
    <scope>NUCLEOTIDE SEQUENCE [LARGE SCALE GENOMIC DNA]</scope>
    <source>
        <strain evidence="3 4">4M-K27</strain>
    </source>
</reference>
<dbReference type="OrthoDB" id="8588792at2"/>
<organism evidence="3 4">
    <name type="scientific">Dyella choica</name>
    <dbReference type="NCBI Taxonomy" id="1927959"/>
    <lineage>
        <taxon>Bacteria</taxon>
        <taxon>Pseudomonadati</taxon>
        <taxon>Pseudomonadota</taxon>
        <taxon>Gammaproteobacteria</taxon>
        <taxon>Lysobacterales</taxon>
        <taxon>Rhodanobacteraceae</taxon>
        <taxon>Dyella</taxon>
    </lineage>
</organism>
<gene>
    <name evidence="3" type="ORF">EKH80_06670</name>
</gene>
<keyword evidence="4" id="KW-1185">Reference proteome</keyword>
<feature type="domain" description="Spore coat protein U/FanG" evidence="2">
    <location>
        <begin position="21"/>
        <end position="142"/>
    </location>
</feature>
<dbReference type="Proteomes" id="UP000274358">
    <property type="component" value="Unassembled WGS sequence"/>
</dbReference>
<dbReference type="AlphaFoldDB" id="A0A432M7U2"/>